<dbReference type="PROSITE" id="PS50850">
    <property type="entry name" value="MFS"/>
    <property type="match status" value="1"/>
</dbReference>
<sequence length="498" mass="55049">MVTTKSQSRDNEVHPEDVKVEDILRSLGGFSTYQRWLAFALIFPQFPTAMIVLSPVFTGSSKVPMYCKKESYFYEDDACGANCTVETPDIVYSSIVQEWDLGCKSAWIVDLVTSFQMAGMMTGALLSSLLSDQFGRKKCFLFQTICMGLLGMLPAAAFDPWSYAVAKFLAGFGVGACFVVYLAHLMEFLTPAWRTICGTISFWPPGEMLLGLLAYLIVSWRWLTIIVALPALFLLLFHRTVLESPRWLLVRNKTAAAHEVFATIAKWNKTEVPDIKLIEQLQVNVLKEESSSVHGIKAVKMILHSSSLRLHMAILTLCNVTCAIVYYGISFNAKNLGGNPYINMLYMGLFDLIGCPASILFNNWIGRRKTFTLYMGLGTLFIISLLIVDASTGLQNASPTLVTVLSLCGRFGIVAAWGALTCLILETAPTNLRSSCLGFTAFAGYLGTVLAPQIFLLSGVMESLPYIILCVLTVSSSISSWFLRETLQQPLEDTVEKD</sequence>
<dbReference type="Proteomes" id="UP001642540">
    <property type="component" value="Unassembled WGS sequence"/>
</dbReference>
<dbReference type="InterPro" id="IPR036259">
    <property type="entry name" value="MFS_trans_sf"/>
</dbReference>
<keyword evidence="3 5" id="KW-1133">Transmembrane helix</keyword>
<dbReference type="PANTHER" id="PTHR24064">
    <property type="entry name" value="SOLUTE CARRIER FAMILY 22 MEMBER"/>
    <property type="match status" value="1"/>
</dbReference>
<dbReference type="InterPro" id="IPR005829">
    <property type="entry name" value="Sugar_transporter_CS"/>
</dbReference>
<feature type="domain" description="Major facilitator superfamily (MFS) profile" evidence="6">
    <location>
        <begin position="48"/>
        <end position="488"/>
    </location>
</feature>
<keyword evidence="8" id="KW-1185">Reference proteome</keyword>
<feature type="transmembrane region" description="Helical" evidence="5">
    <location>
        <begin position="195"/>
        <end position="216"/>
    </location>
</feature>
<evidence type="ECO:0000256" key="3">
    <source>
        <dbReference type="ARBA" id="ARBA00022989"/>
    </source>
</evidence>
<evidence type="ECO:0000259" key="6">
    <source>
        <dbReference type="PROSITE" id="PS50850"/>
    </source>
</evidence>
<feature type="transmembrane region" description="Helical" evidence="5">
    <location>
        <begin position="36"/>
        <end position="57"/>
    </location>
</feature>
<name>A0ABP1R7Q6_9HEXA</name>
<evidence type="ECO:0000256" key="2">
    <source>
        <dbReference type="ARBA" id="ARBA00022692"/>
    </source>
</evidence>
<feature type="transmembrane region" description="Helical" evidence="5">
    <location>
        <begin position="164"/>
        <end position="183"/>
    </location>
</feature>
<dbReference type="Gene3D" id="1.20.1250.20">
    <property type="entry name" value="MFS general substrate transporter like domains"/>
    <property type="match status" value="1"/>
</dbReference>
<feature type="transmembrane region" description="Helical" evidence="5">
    <location>
        <begin position="437"/>
        <end position="457"/>
    </location>
</feature>
<feature type="transmembrane region" description="Helical" evidence="5">
    <location>
        <begin position="222"/>
        <end position="242"/>
    </location>
</feature>
<accession>A0ABP1R7Q6</accession>
<dbReference type="PROSITE" id="PS00216">
    <property type="entry name" value="SUGAR_TRANSPORT_1"/>
    <property type="match status" value="1"/>
</dbReference>
<feature type="transmembrane region" description="Helical" evidence="5">
    <location>
        <begin position="373"/>
        <end position="394"/>
    </location>
</feature>
<protein>
    <recommendedName>
        <fullName evidence="6">Major facilitator superfamily (MFS) profile domain-containing protein</fullName>
    </recommendedName>
</protein>
<proteinExistence type="predicted"/>
<reference evidence="7 8" key="1">
    <citation type="submission" date="2024-08" db="EMBL/GenBank/DDBJ databases">
        <authorList>
            <person name="Cucini C."/>
            <person name="Frati F."/>
        </authorList>
    </citation>
    <scope>NUCLEOTIDE SEQUENCE [LARGE SCALE GENOMIC DNA]</scope>
</reference>
<evidence type="ECO:0000256" key="4">
    <source>
        <dbReference type="ARBA" id="ARBA00023136"/>
    </source>
</evidence>
<feature type="transmembrane region" description="Helical" evidence="5">
    <location>
        <begin position="139"/>
        <end position="158"/>
    </location>
</feature>
<comment type="caution">
    <text evidence="7">The sequence shown here is derived from an EMBL/GenBank/DDBJ whole genome shotgun (WGS) entry which is preliminary data.</text>
</comment>
<gene>
    <name evidence="7" type="ORF">ODALV1_LOCUS19519</name>
</gene>
<evidence type="ECO:0000256" key="1">
    <source>
        <dbReference type="ARBA" id="ARBA00004141"/>
    </source>
</evidence>
<feature type="transmembrane region" description="Helical" evidence="5">
    <location>
        <begin position="106"/>
        <end position="127"/>
    </location>
</feature>
<evidence type="ECO:0000313" key="7">
    <source>
        <dbReference type="EMBL" id="CAL8121746.1"/>
    </source>
</evidence>
<comment type="subcellular location">
    <subcellularLocation>
        <location evidence="1">Membrane</location>
        <topology evidence="1">Multi-pass membrane protein</topology>
    </subcellularLocation>
</comment>
<evidence type="ECO:0000313" key="8">
    <source>
        <dbReference type="Proteomes" id="UP001642540"/>
    </source>
</evidence>
<feature type="transmembrane region" description="Helical" evidence="5">
    <location>
        <begin position="341"/>
        <end position="361"/>
    </location>
</feature>
<dbReference type="InterPro" id="IPR005828">
    <property type="entry name" value="MFS_sugar_transport-like"/>
</dbReference>
<keyword evidence="4 5" id="KW-0472">Membrane</keyword>
<feature type="transmembrane region" description="Helical" evidence="5">
    <location>
        <begin position="463"/>
        <end position="483"/>
    </location>
</feature>
<dbReference type="SUPFAM" id="SSF103473">
    <property type="entry name" value="MFS general substrate transporter"/>
    <property type="match status" value="1"/>
</dbReference>
<dbReference type="Pfam" id="PF00083">
    <property type="entry name" value="Sugar_tr"/>
    <property type="match status" value="1"/>
</dbReference>
<dbReference type="InterPro" id="IPR020846">
    <property type="entry name" value="MFS_dom"/>
</dbReference>
<feature type="transmembrane region" description="Helical" evidence="5">
    <location>
        <begin position="400"/>
        <end position="425"/>
    </location>
</feature>
<feature type="transmembrane region" description="Helical" evidence="5">
    <location>
        <begin position="310"/>
        <end position="329"/>
    </location>
</feature>
<dbReference type="EMBL" id="CAXLJM020000066">
    <property type="protein sequence ID" value="CAL8121746.1"/>
    <property type="molecule type" value="Genomic_DNA"/>
</dbReference>
<evidence type="ECO:0000256" key="5">
    <source>
        <dbReference type="SAM" id="Phobius"/>
    </source>
</evidence>
<organism evidence="7 8">
    <name type="scientific">Orchesella dallaii</name>
    <dbReference type="NCBI Taxonomy" id="48710"/>
    <lineage>
        <taxon>Eukaryota</taxon>
        <taxon>Metazoa</taxon>
        <taxon>Ecdysozoa</taxon>
        <taxon>Arthropoda</taxon>
        <taxon>Hexapoda</taxon>
        <taxon>Collembola</taxon>
        <taxon>Entomobryomorpha</taxon>
        <taxon>Entomobryoidea</taxon>
        <taxon>Orchesellidae</taxon>
        <taxon>Orchesellinae</taxon>
        <taxon>Orchesella</taxon>
    </lineage>
</organism>
<keyword evidence="2 5" id="KW-0812">Transmembrane</keyword>